<keyword evidence="2" id="KW-1185">Reference proteome</keyword>
<organism evidence="1 2">
    <name type="scientific">Boletus edulis BED1</name>
    <dbReference type="NCBI Taxonomy" id="1328754"/>
    <lineage>
        <taxon>Eukaryota</taxon>
        <taxon>Fungi</taxon>
        <taxon>Dikarya</taxon>
        <taxon>Basidiomycota</taxon>
        <taxon>Agaricomycotina</taxon>
        <taxon>Agaricomycetes</taxon>
        <taxon>Agaricomycetidae</taxon>
        <taxon>Boletales</taxon>
        <taxon>Boletineae</taxon>
        <taxon>Boletaceae</taxon>
        <taxon>Boletoideae</taxon>
        <taxon>Boletus</taxon>
    </lineage>
</organism>
<comment type="caution">
    <text evidence="1">The sequence shown here is derived from an EMBL/GenBank/DDBJ whole genome shotgun (WGS) entry which is preliminary data.</text>
</comment>
<proteinExistence type="predicted"/>
<accession>A0AAD4BPE2</accession>
<reference evidence="1" key="1">
    <citation type="submission" date="2019-10" db="EMBL/GenBank/DDBJ databases">
        <authorList>
            <consortium name="DOE Joint Genome Institute"/>
            <person name="Kuo A."/>
            <person name="Miyauchi S."/>
            <person name="Kiss E."/>
            <person name="Drula E."/>
            <person name="Kohler A."/>
            <person name="Sanchez-Garcia M."/>
            <person name="Andreopoulos B."/>
            <person name="Barry K.W."/>
            <person name="Bonito G."/>
            <person name="Buee M."/>
            <person name="Carver A."/>
            <person name="Chen C."/>
            <person name="Cichocki N."/>
            <person name="Clum A."/>
            <person name="Culley D."/>
            <person name="Crous P.W."/>
            <person name="Fauchery L."/>
            <person name="Girlanda M."/>
            <person name="Hayes R."/>
            <person name="Keri Z."/>
            <person name="LaButti K."/>
            <person name="Lipzen A."/>
            <person name="Lombard V."/>
            <person name="Magnuson J."/>
            <person name="Maillard F."/>
            <person name="Morin E."/>
            <person name="Murat C."/>
            <person name="Nolan M."/>
            <person name="Ohm R."/>
            <person name="Pangilinan J."/>
            <person name="Pereira M."/>
            <person name="Perotto S."/>
            <person name="Peter M."/>
            <person name="Riley R."/>
            <person name="Sitrit Y."/>
            <person name="Stielow B."/>
            <person name="Szollosi G."/>
            <person name="Zifcakova L."/>
            <person name="Stursova M."/>
            <person name="Spatafora J.W."/>
            <person name="Tedersoo L."/>
            <person name="Vaario L.-M."/>
            <person name="Yamada A."/>
            <person name="Yan M."/>
            <person name="Wang P."/>
            <person name="Xu J."/>
            <person name="Bruns T."/>
            <person name="Baldrian P."/>
            <person name="Vilgalys R."/>
            <person name="Henrissat B."/>
            <person name="Grigoriev I.V."/>
            <person name="Hibbett D."/>
            <person name="Nagy L.G."/>
            <person name="Martin F.M."/>
        </authorList>
    </citation>
    <scope>NUCLEOTIDE SEQUENCE</scope>
    <source>
        <strain evidence="1">BED1</strain>
    </source>
</reference>
<dbReference type="EMBL" id="WHUW01000023">
    <property type="protein sequence ID" value="KAF8436000.1"/>
    <property type="molecule type" value="Genomic_DNA"/>
</dbReference>
<reference evidence="1" key="2">
    <citation type="journal article" date="2020" name="Nat. Commun.">
        <title>Large-scale genome sequencing of mycorrhizal fungi provides insights into the early evolution of symbiotic traits.</title>
        <authorList>
            <person name="Miyauchi S."/>
            <person name="Kiss E."/>
            <person name="Kuo A."/>
            <person name="Drula E."/>
            <person name="Kohler A."/>
            <person name="Sanchez-Garcia M."/>
            <person name="Morin E."/>
            <person name="Andreopoulos B."/>
            <person name="Barry K.W."/>
            <person name="Bonito G."/>
            <person name="Buee M."/>
            <person name="Carver A."/>
            <person name="Chen C."/>
            <person name="Cichocki N."/>
            <person name="Clum A."/>
            <person name="Culley D."/>
            <person name="Crous P.W."/>
            <person name="Fauchery L."/>
            <person name="Girlanda M."/>
            <person name="Hayes R.D."/>
            <person name="Keri Z."/>
            <person name="LaButti K."/>
            <person name="Lipzen A."/>
            <person name="Lombard V."/>
            <person name="Magnuson J."/>
            <person name="Maillard F."/>
            <person name="Murat C."/>
            <person name="Nolan M."/>
            <person name="Ohm R.A."/>
            <person name="Pangilinan J."/>
            <person name="Pereira M.F."/>
            <person name="Perotto S."/>
            <person name="Peter M."/>
            <person name="Pfister S."/>
            <person name="Riley R."/>
            <person name="Sitrit Y."/>
            <person name="Stielow J.B."/>
            <person name="Szollosi G."/>
            <person name="Zifcakova L."/>
            <person name="Stursova M."/>
            <person name="Spatafora J.W."/>
            <person name="Tedersoo L."/>
            <person name="Vaario L.M."/>
            <person name="Yamada A."/>
            <person name="Yan M."/>
            <person name="Wang P."/>
            <person name="Xu J."/>
            <person name="Bruns T."/>
            <person name="Baldrian P."/>
            <person name="Vilgalys R."/>
            <person name="Dunand C."/>
            <person name="Henrissat B."/>
            <person name="Grigoriev I.V."/>
            <person name="Hibbett D."/>
            <person name="Nagy L.G."/>
            <person name="Martin F.M."/>
        </authorList>
    </citation>
    <scope>NUCLEOTIDE SEQUENCE</scope>
    <source>
        <strain evidence="1">BED1</strain>
    </source>
</reference>
<gene>
    <name evidence="1" type="ORF">L210DRAFT_3549805</name>
</gene>
<evidence type="ECO:0000313" key="2">
    <source>
        <dbReference type="Proteomes" id="UP001194468"/>
    </source>
</evidence>
<dbReference type="Proteomes" id="UP001194468">
    <property type="component" value="Unassembled WGS sequence"/>
</dbReference>
<dbReference type="AlphaFoldDB" id="A0AAD4BPE2"/>
<protein>
    <submittedName>
        <fullName evidence="1">Uncharacterized protein</fullName>
    </submittedName>
</protein>
<name>A0AAD4BPE2_BOLED</name>
<evidence type="ECO:0000313" key="1">
    <source>
        <dbReference type="EMBL" id="KAF8436000.1"/>
    </source>
</evidence>
<sequence>MLTSPPLHPHYPLFASKPLIRPVQLDHKVAQYSRLCFTCAKWISSPVTSDDHRVPR</sequence>